<evidence type="ECO:0000256" key="6">
    <source>
        <dbReference type="RuleBase" id="RU362006"/>
    </source>
</evidence>
<dbReference type="InterPro" id="IPR004345">
    <property type="entry name" value="TB2_DP1_HVA22"/>
</dbReference>
<reference evidence="8" key="1">
    <citation type="submission" date="2022-07" db="EMBL/GenBank/DDBJ databases">
        <title>Phylogenomic reconstructions and comparative analyses of Kickxellomycotina fungi.</title>
        <authorList>
            <person name="Reynolds N.K."/>
            <person name="Stajich J.E."/>
            <person name="Barry K."/>
            <person name="Grigoriev I.V."/>
            <person name="Crous P."/>
            <person name="Smith M.E."/>
        </authorList>
    </citation>
    <scope>NUCLEOTIDE SEQUENCE</scope>
    <source>
        <strain evidence="8">BCRC 34381</strain>
    </source>
</reference>
<evidence type="ECO:0000313" key="9">
    <source>
        <dbReference type="Proteomes" id="UP001143981"/>
    </source>
</evidence>
<comment type="caution">
    <text evidence="8">The sequence shown here is derived from an EMBL/GenBank/DDBJ whole genome shotgun (WGS) entry which is preliminary data.</text>
</comment>
<evidence type="ECO:0000256" key="7">
    <source>
        <dbReference type="SAM" id="MobiDB-lite"/>
    </source>
</evidence>
<proteinExistence type="inferred from homology"/>
<evidence type="ECO:0000256" key="1">
    <source>
        <dbReference type="ARBA" id="ARBA00004141"/>
    </source>
</evidence>
<dbReference type="GO" id="GO:0016020">
    <property type="term" value="C:membrane"/>
    <property type="evidence" value="ECO:0007669"/>
    <property type="project" value="UniProtKB-SubCell"/>
</dbReference>
<accession>A0A9W7YFQ4</accession>
<protein>
    <recommendedName>
        <fullName evidence="6">Protein YOP1</fullName>
    </recommendedName>
</protein>
<evidence type="ECO:0000313" key="8">
    <source>
        <dbReference type="EMBL" id="KAJ1734581.1"/>
    </source>
</evidence>
<keyword evidence="4 6" id="KW-1133">Transmembrane helix</keyword>
<dbReference type="PANTHER" id="PTHR12300">
    <property type="entry name" value="HVA22-LIKE PROTEINS"/>
    <property type="match status" value="1"/>
</dbReference>
<organism evidence="8 9">
    <name type="scientific">Coemansia biformis</name>
    <dbReference type="NCBI Taxonomy" id="1286918"/>
    <lineage>
        <taxon>Eukaryota</taxon>
        <taxon>Fungi</taxon>
        <taxon>Fungi incertae sedis</taxon>
        <taxon>Zoopagomycota</taxon>
        <taxon>Kickxellomycotina</taxon>
        <taxon>Kickxellomycetes</taxon>
        <taxon>Kickxellales</taxon>
        <taxon>Kickxellaceae</taxon>
        <taxon>Coemansia</taxon>
    </lineage>
</organism>
<keyword evidence="3 6" id="KW-0812">Transmembrane</keyword>
<dbReference type="AlphaFoldDB" id="A0A9W7YFQ4"/>
<evidence type="ECO:0000256" key="3">
    <source>
        <dbReference type="ARBA" id="ARBA00022692"/>
    </source>
</evidence>
<comment type="subcellular location">
    <subcellularLocation>
        <location evidence="1 6">Membrane</location>
        <topology evidence="1 6">Multi-pass membrane protein</topology>
    </subcellularLocation>
</comment>
<sequence length="178" mass="19479">MDRGRQLHDQYYRHADSVLSGIPAAQAFQDKTGVPKVYGAAGVAGLALLLVFFNIGAPLLVNLTGFGYAAYASMDAIESPGKEDDAQWLTYWVVFGLLNVVEYFTGFLLYWFPFYYLIKLGFLVWLMLPSTRGAERLYTAGLKPMLQHARASHRAAPAAAPAAATTKPNAKTAEPKSD</sequence>
<feature type="compositionally biased region" description="Low complexity" evidence="7">
    <location>
        <begin position="155"/>
        <end position="172"/>
    </location>
</feature>
<comment type="similarity">
    <text evidence="2 6">Belongs to the DP1 family.</text>
</comment>
<keyword evidence="9" id="KW-1185">Reference proteome</keyword>
<dbReference type="PANTHER" id="PTHR12300:SF161">
    <property type="entry name" value="RECEPTOR EXPRESSION-ENHANCING PROTEIN"/>
    <property type="match status" value="1"/>
</dbReference>
<feature type="transmembrane region" description="Helical" evidence="6">
    <location>
        <begin position="108"/>
        <end position="128"/>
    </location>
</feature>
<feature type="region of interest" description="Disordered" evidence="7">
    <location>
        <begin position="154"/>
        <end position="178"/>
    </location>
</feature>
<dbReference type="Proteomes" id="UP001143981">
    <property type="component" value="Unassembled WGS sequence"/>
</dbReference>
<name>A0A9W7YFQ4_9FUNG</name>
<dbReference type="OrthoDB" id="10009287at2759"/>
<evidence type="ECO:0000256" key="5">
    <source>
        <dbReference type="ARBA" id="ARBA00023136"/>
    </source>
</evidence>
<evidence type="ECO:0000256" key="2">
    <source>
        <dbReference type="ARBA" id="ARBA00008573"/>
    </source>
</evidence>
<feature type="transmembrane region" description="Helical" evidence="6">
    <location>
        <begin position="37"/>
        <end position="61"/>
    </location>
</feature>
<dbReference type="EMBL" id="JANBOI010000067">
    <property type="protein sequence ID" value="KAJ1734581.1"/>
    <property type="molecule type" value="Genomic_DNA"/>
</dbReference>
<dbReference type="Pfam" id="PF03134">
    <property type="entry name" value="TB2_DP1_HVA22"/>
    <property type="match status" value="1"/>
</dbReference>
<evidence type="ECO:0000256" key="4">
    <source>
        <dbReference type="ARBA" id="ARBA00022989"/>
    </source>
</evidence>
<comment type="caution">
    <text evidence="6">Lacks conserved residue(s) required for the propagation of feature annotation.</text>
</comment>
<keyword evidence="5 6" id="KW-0472">Membrane</keyword>
<gene>
    <name evidence="8" type="primary">YOP1</name>
    <name evidence="8" type="ORF">LPJ61_001002</name>
</gene>